<evidence type="ECO:0000313" key="2">
    <source>
        <dbReference type="EMBL" id="RKL64850.1"/>
    </source>
</evidence>
<reference evidence="2 3" key="1">
    <citation type="submission" date="2017-10" db="EMBL/GenBank/DDBJ databases">
        <title>Bacillus sp. nov., a halophilic bacterium isolated from a Keqin Lake.</title>
        <authorList>
            <person name="Wang H."/>
        </authorList>
    </citation>
    <scope>NUCLEOTIDE SEQUENCE [LARGE SCALE GENOMIC DNA]</scope>
    <source>
        <strain evidence="2 3">KCTC 13187</strain>
    </source>
</reference>
<dbReference type="OrthoDB" id="9803101at2"/>
<dbReference type="AlphaFoldDB" id="A0A3A9K1S7"/>
<dbReference type="InterPro" id="IPR035959">
    <property type="entry name" value="RutC-like_sf"/>
</dbReference>
<dbReference type="PANTHER" id="PTHR11803:SF58">
    <property type="entry name" value="PROTEIN HMF1-RELATED"/>
    <property type="match status" value="1"/>
</dbReference>
<dbReference type="RefSeq" id="WP_110937846.1">
    <property type="nucleotide sequence ID" value="NZ_KZ614147.1"/>
</dbReference>
<dbReference type="Pfam" id="PF01042">
    <property type="entry name" value="Ribonuc_L-PSP"/>
    <property type="match status" value="1"/>
</dbReference>
<organism evidence="2 3">
    <name type="scientific">Salipaludibacillus neizhouensis</name>
    <dbReference type="NCBI Taxonomy" id="885475"/>
    <lineage>
        <taxon>Bacteria</taxon>
        <taxon>Bacillati</taxon>
        <taxon>Bacillota</taxon>
        <taxon>Bacilli</taxon>
        <taxon>Bacillales</taxon>
        <taxon>Bacillaceae</taxon>
    </lineage>
</organism>
<keyword evidence="3" id="KW-1185">Reference proteome</keyword>
<dbReference type="InterPro" id="IPR006175">
    <property type="entry name" value="YjgF/YER057c/UK114"/>
</dbReference>
<sequence length="131" mass="14606">MKKEIKQIKITPDFYASFHLSQGISFGELLFISGQTSTNENSEIIHAGDFIAQAEQTFKNLDKVLQAGGSSLDNVCKVTIFLSDMSNFKEVIALREKYFTVPYPADSTVEVSRLFHPDALIEIEVIAVKSN</sequence>
<protein>
    <submittedName>
        <fullName evidence="2">Enamine deaminase RidA</fullName>
    </submittedName>
</protein>
<name>A0A3A9K1S7_9BACI</name>
<dbReference type="GO" id="GO:0019239">
    <property type="term" value="F:deaminase activity"/>
    <property type="evidence" value="ECO:0007669"/>
    <property type="project" value="TreeGrafter"/>
</dbReference>
<evidence type="ECO:0000313" key="3">
    <source>
        <dbReference type="Proteomes" id="UP000281498"/>
    </source>
</evidence>
<comment type="caution">
    <text evidence="2">The sequence shown here is derived from an EMBL/GenBank/DDBJ whole genome shotgun (WGS) entry which is preliminary data.</text>
</comment>
<dbReference type="SUPFAM" id="SSF55298">
    <property type="entry name" value="YjgF-like"/>
    <property type="match status" value="1"/>
</dbReference>
<comment type="similarity">
    <text evidence="1">Belongs to the RutC family.</text>
</comment>
<dbReference type="GO" id="GO:0005829">
    <property type="term" value="C:cytosol"/>
    <property type="evidence" value="ECO:0007669"/>
    <property type="project" value="TreeGrafter"/>
</dbReference>
<gene>
    <name evidence="2" type="ORF">CR203_23970</name>
</gene>
<proteinExistence type="inferred from homology"/>
<dbReference type="CDD" id="cd00448">
    <property type="entry name" value="YjgF_YER057c_UK114_family"/>
    <property type="match status" value="1"/>
</dbReference>
<dbReference type="PANTHER" id="PTHR11803">
    <property type="entry name" value="2-IMINOBUTANOATE/2-IMINOPROPANOATE DEAMINASE RIDA"/>
    <property type="match status" value="1"/>
</dbReference>
<evidence type="ECO:0000256" key="1">
    <source>
        <dbReference type="ARBA" id="ARBA00010552"/>
    </source>
</evidence>
<accession>A0A3A9K1S7</accession>
<dbReference type="Proteomes" id="UP000281498">
    <property type="component" value="Unassembled WGS sequence"/>
</dbReference>
<dbReference type="EMBL" id="PDOE01000032">
    <property type="protein sequence ID" value="RKL64850.1"/>
    <property type="molecule type" value="Genomic_DNA"/>
</dbReference>
<dbReference type="Gene3D" id="3.30.1330.40">
    <property type="entry name" value="RutC-like"/>
    <property type="match status" value="1"/>
</dbReference>